<keyword evidence="1" id="KW-0812">Transmembrane</keyword>
<dbReference type="RefSeq" id="WP_075063319.1">
    <property type="nucleotide sequence ID" value="NZ_LGCL01000026.1"/>
</dbReference>
<comment type="caution">
    <text evidence="2">The sequence shown here is derived from an EMBL/GenBank/DDBJ whole genome shotgun (WGS) entry which is preliminary data.</text>
</comment>
<dbReference type="Proteomes" id="UP000050417">
    <property type="component" value="Unassembled WGS sequence"/>
</dbReference>
<gene>
    <name evidence="2" type="ORF">ADN00_12345</name>
</gene>
<name>A0A0N8GMS6_9CHLR</name>
<keyword evidence="1" id="KW-0472">Membrane</keyword>
<dbReference type="EMBL" id="LGCL01000026">
    <property type="protein sequence ID" value="KPL76122.1"/>
    <property type="molecule type" value="Genomic_DNA"/>
</dbReference>
<protein>
    <submittedName>
        <fullName evidence="2">Uncharacterized protein</fullName>
    </submittedName>
</protein>
<sequence>MKLDFGTIVTIVVVVLFYVRLMLLQWGKARRLRSLVEREKKKGKSTKKIEAELQKNLGVKVTSMPLITFGLVMILAGGIIRAVPSVPVEYSQYWWMLVTSGVLMSAFAIR</sequence>
<evidence type="ECO:0000313" key="3">
    <source>
        <dbReference type="Proteomes" id="UP000050417"/>
    </source>
</evidence>
<evidence type="ECO:0000313" key="2">
    <source>
        <dbReference type="EMBL" id="KPL76122.1"/>
    </source>
</evidence>
<accession>A0A0N8GMS6</accession>
<organism evidence="2 3">
    <name type="scientific">Ornatilinea apprima</name>
    <dbReference type="NCBI Taxonomy" id="1134406"/>
    <lineage>
        <taxon>Bacteria</taxon>
        <taxon>Bacillati</taxon>
        <taxon>Chloroflexota</taxon>
        <taxon>Anaerolineae</taxon>
        <taxon>Anaerolineales</taxon>
        <taxon>Anaerolineaceae</taxon>
        <taxon>Ornatilinea</taxon>
    </lineage>
</organism>
<proteinExistence type="predicted"/>
<keyword evidence="3" id="KW-1185">Reference proteome</keyword>
<keyword evidence="1" id="KW-1133">Transmembrane helix</keyword>
<dbReference type="AlphaFoldDB" id="A0A0N8GMS6"/>
<feature type="transmembrane region" description="Helical" evidence="1">
    <location>
        <begin position="57"/>
        <end position="80"/>
    </location>
</feature>
<reference evidence="2 3" key="1">
    <citation type="submission" date="2015-07" db="EMBL/GenBank/DDBJ databases">
        <title>Genome sequence of Ornatilinea apprima DSM 23815.</title>
        <authorList>
            <person name="Hemp J."/>
            <person name="Ward L.M."/>
            <person name="Pace L.A."/>
            <person name="Fischer W.W."/>
        </authorList>
    </citation>
    <scope>NUCLEOTIDE SEQUENCE [LARGE SCALE GENOMIC DNA]</scope>
    <source>
        <strain evidence="2 3">P3M-1</strain>
    </source>
</reference>
<dbReference type="STRING" id="1134406.ADN00_12345"/>
<feature type="transmembrane region" description="Helical" evidence="1">
    <location>
        <begin position="6"/>
        <end position="23"/>
    </location>
</feature>
<evidence type="ECO:0000256" key="1">
    <source>
        <dbReference type="SAM" id="Phobius"/>
    </source>
</evidence>
<feature type="transmembrane region" description="Helical" evidence="1">
    <location>
        <begin position="92"/>
        <end position="109"/>
    </location>
</feature>